<keyword evidence="6" id="KW-0443">Lipid metabolism</keyword>
<keyword evidence="7 10" id="KW-0472">Membrane</keyword>
<keyword evidence="3" id="KW-0808">Transferase</keyword>
<dbReference type="AlphaFoldDB" id="A0A381RXB8"/>
<evidence type="ECO:0000256" key="6">
    <source>
        <dbReference type="ARBA" id="ARBA00023098"/>
    </source>
</evidence>
<dbReference type="GO" id="GO:0043772">
    <property type="term" value="F:acyl-phosphate glycerol-3-phosphate acyltransferase activity"/>
    <property type="evidence" value="ECO:0007669"/>
    <property type="project" value="InterPro"/>
</dbReference>
<dbReference type="SMART" id="SM01207">
    <property type="entry name" value="G3P_acyltransf"/>
    <property type="match status" value="1"/>
</dbReference>
<evidence type="ECO:0000256" key="3">
    <source>
        <dbReference type="ARBA" id="ARBA00022679"/>
    </source>
</evidence>
<keyword evidence="4 10" id="KW-0812">Transmembrane</keyword>
<dbReference type="GO" id="GO:0008654">
    <property type="term" value="P:phospholipid biosynthetic process"/>
    <property type="evidence" value="ECO:0007669"/>
    <property type="project" value="UniProtKB-KW"/>
</dbReference>
<keyword evidence="5 10" id="KW-1133">Transmembrane helix</keyword>
<evidence type="ECO:0000256" key="1">
    <source>
        <dbReference type="ARBA" id="ARBA00022475"/>
    </source>
</evidence>
<dbReference type="Pfam" id="PF02660">
    <property type="entry name" value="G3P_acyltransf"/>
    <property type="match status" value="1"/>
</dbReference>
<feature type="transmembrane region" description="Helical" evidence="10">
    <location>
        <begin position="139"/>
        <end position="156"/>
    </location>
</feature>
<dbReference type="EMBL" id="UINC01002158">
    <property type="protein sequence ID" value="SUZ93573.1"/>
    <property type="molecule type" value="Genomic_DNA"/>
</dbReference>
<evidence type="ECO:0000256" key="7">
    <source>
        <dbReference type="ARBA" id="ARBA00023136"/>
    </source>
</evidence>
<dbReference type="HAMAP" id="MF_01043">
    <property type="entry name" value="PlsY"/>
    <property type="match status" value="1"/>
</dbReference>
<dbReference type="PANTHER" id="PTHR30309">
    <property type="entry name" value="INNER MEMBRANE PROTEIN YGIH"/>
    <property type="match status" value="1"/>
</dbReference>
<evidence type="ECO:0000313" key="11">
    <source>
        <dbReference type="EMBL" id="SUZ93573.1"/>
    </source>
</evidence>
<protein>
    <submittedName>
        <fullName evidence="11">Uncharacterized protein</fullName>
    </submittedName>
</protein>
<proteinExistence type="inferred from homology"/>
<keyword evidence="2" id="KW-0444">Lipid biosynthesis</keyword>
<gene>
    <name evidence="11" type="ORF">METZ01_LOCUS46427</name>
</gene>
<keyword evidence="9" id="KW-1208">Phospholipid metabolism</keyword>
<feature type="transmembrane region" description="Helical" evidence="10">
    <location>
        <begin position="6"/>
        <end position="27"/>
    </location>
</feature>
<evidence type="ECO:0000256" key="5">
    <source>
        <dbReference type="ARBA" id="ARBA00022989"/>
    </source>
</evidence>
<evidence type="ECO:0000256" key="2">
    <source>
        <dbReference type="ARBA" id="ARBA00022516"/>
    </source>
</evidence>
<evidence type="ECO:0000256" key="4">
    <source>
        <dbReference type="ARBA" id="ARBA00022692"/>
    </source>
</evidence>
<sequence length="203" mass="21099">MTWIGLGLLSYAIGSLPTAFLFTRYILGRDIRQMGDFNSGAANVFRNVGTKAGVAVGSIDIIKGGLVIVLAKVLVDDTGMDMMAGAAALAGHNFPVQLKFRGGRGAATAVGVLIASLPIIGLPVGAICLAVLYFTHRAILPLTIFLVAIPALAYPVGYSVTLAVYAVAIPIAVCFSHFFTTRVLNPGAHKNTGDTGDSPLPQE</sequence>
<dbReference type="GO" id="GO:0005886">
    <property type="term" value="C:plasma membrane"/>
    <property type="evidence" value="ECO:0007669"/>
    <property type="project" value="InterPro"/>
</dbReference>
<evidence type="ECO:0000256" key="8">
    <source>
        <dbReference type="ARBA" id="ARBA00023209"/>
    </source>
</evidence>
<accession>A0A381RXB8</accession>
<dbReference type="PANTHER" id="PTHR30309:SF0">
    <property type="entry name" value="GLYCEROL-3-PHOSPHATE ACYLTRANSFERASE-RELATED"/>
    <property type="match status" value="1"/>
</dbReference>
<keyword evidence="8" id="KW-0594">Phospholipid biosynthesis</keyword>
<feature type="transmembrane region" description="Helical" evidence="10">
    <location>
        <begin position="106"/>
        <end position="132"/>
    </location>
</feature>
<dbReference type="InterPro" id="IPR003811">
    <property type="entry name" value="G3P_acylTferase_PlsY"/>
</dbReference>
<organism evidence="11">
    <name type="scientific">marine metagenome</name>
    <dbReference type="NCBI Taxonomy" id="408172"/>
    <lineage>
        <taxon>unclassified sequences</taxon>
        <taxon>metagenomes</taxon>
        <taxon>ecological metagenomes</taxon>
    </lineage>
</organism>
<evidence type="ECO:0000256" key="9">
    <source>
        <dbReference type="ARBA" id="ARBA00023264"/>
    </source>
</evidence>
<keyword evidence="1" id="KW-1003">Cell membrane</keyword>
<feature type="transmembrane region" description="Helical" evidence="10">
    <location>
        <begin position="48"/>
        <end position="75"/>
    </location>
</feature>
<name>A0A381RXB8_9ZZZZ</name>
<reference evidence="11" key="1">
    <citation type="submission" date="2018-05" db="EMBL/GenBank/DDBJ databases">
        <authorList>
            <person name="Lanie J.A."/>
            <person name="Ng W.-L."/>
            <person name="Kazmierczak K.M."/>
            <person name="Andrzejewski T.M."/>
            <person name="Davidsen T.M."/>
            <person name="Wayne K.J."/>
            <person name="Tettelin H."/>
            <person name="Glass J.I."/>
            <person name="Rusch D."/>
            <person name="Podicherti R."/>
            <person name="Tsui H.-C.T."/>
            <person name="Winkler M.E."/>
        </authorList>
    </citation>
    <scope>NUCLEOTIDE SEQUENCE</scope>
</reference>
<evidence type="ECO:0000256" key="10">
    <source>
        <dbReference type="SAM" id="Phobius"/>
    </source>
</evidence>
<feature type="transmembrane region" description="Helical" evidence="10">
    <location>
        <begin position="162"/>
        <end position="180"/>
    </location>
</feature>